<dbReference type="Proteomes" id="UP000246278">
    <property type="component" value="Unassembled WGS sequence"/>
</dbReference>
<gene>
    <name evidence="1" type="ORF">CR164_05035</name>
</gene>
<organism evidence="1 2">
    <name type="scientific">Prosthecochloris marina</name>
    <dbReference type="NCBI Taxonomy" id="2017681"/>
    <lineage>
        <taxon>Bacteria</taxon>
        <taxon>Pseudomonadati</taxon>
        <taxon>Chlorobiota</taxon>
        <taxon>Chlorobiia</taxon>
        <taxon>Chlorobiales</taxon>
        <taxon>Chlorobiaceae</taxon>
        <taxon>Prosthecochloris</taxon>
    </lineage>
</organism>
<accession>A0A317T8B8</accession>
<protein>
    <submittedName>
        <fullName evidence="1">Uncharacterized protein</fullName>
    </submittedName>
</protein>
<reference evidence="2" key="1">
    <citation type="submission" date="2017-10" db="EMBL/GenBank/DDBJ databases">
        <authorList>
            <person name="Gaisin V.A."/>
            <person name="Rysina M.S."/>
            <person name="Grouzdev D.S."/>
        </authorList>
    </citation>
    <scope>NUCLEOTIDE SEQUENCE [LARGE SCALE GENOMIC DNA]</scope>
    <source>
        <strain evidence="2">V1</strain>
    </source>
</reference>
<evidence type="ECO:0000313" key="1">
    <source>
        <dbReference type="EMBL" id="PWW82570.1"/>
    </source>
</evidence>
<evidence type="ECO:0000313" key="2">
    <source>
        <dbReference type="Proteomes" id="UP000246278"/>
    </source>
</evidence>
<dbReference type="RefSeq" id="WP_110023048.1">
    <property type="nucleotide sequence ID" value="NZ_PDNZ01000003.1"/>
</dbReference>
<dbReference type="AlphaFoldDB" id="A0A317T8B8"/>
<sequence>MEITHLFIDDANPEHRELSIYRTGAINRVCLNDSEYRTYGTLEISAHNHTALFHFDIVESLNELPFVSETGHGLDSWDEAFLHHSQLEKMLSILAKAEQKIDSQKKEKTLLGWHDTPIAAAYWRTIDPKEFLTFLNKLKTFVSETIEKDYDLEFIL</sequence>
<comment type="caution">
    <text evidence="1">The sequence shown here is derived from an EMBL/GenBank/DDBJ whole genome shotgun (WGS) entry which is preliminary data.</text>
</comment>
<dbReference type="EMBL" id="PDNZ01000003">
    <property type="protein sequence ID" value="PWW82570.1"/>
    <property type="molecule type" value="Genomic_DNA"/>
</dbReference>
<name>A0A317T8B8_9CHLB</name>
<proteinExistence type="predicted"/>
<keyword evidence="2" id="KW-1185">Reference proteome</keyword>
<dbReference type="OrthoDB" id="594803at2"/>